<dbReference type="Pfam" id="PF00078">
    <property type="entry name" value="RVT_1"/>
    <property type="match status" value="1"/>
</dbReference>
<dbReference type="PROSITE" id="PS50878">
    <property type="entry name" value="RT_POL"/>
    <property type="match status" value="1"/>
</dbReference>
<dbReference type="InterPro" id="IPR000477">
    <property type="entry name" value="RT_dom"/>
</dbReference>
<organism evidence="2">
    <name type="scientific">uncultured Gemmatimonadota bacterium</name>
    <dbReference type="NCBI Taxonomy" id="203437"/>
    <lineage>
        <taxon>Bacteria</taxon>
        <taxon>Pseudomonadati</taxon>
        <taxon>Gemmatimonadota</taxon>
        <taxon>environmental samples</taxon>
    </lineage>
</organism>
<accession>A0A6J4KB46</accession>
<evidence type="ECO:0000313" key="2">
    <source>
        <dbReference type="EMBL" id="CAA9300982.1"/>
    </source>
</evidence>
<sequence length="318" mass="35348">MQPTLQSLLSDGYFPKELPPIFTTAEFAAYVIANPPGKLPAAPNRLAHQTRAATHYLARPNGERRRLQVPTPFAHYRLCDLLAKNWSTVDQHCSASPYTLTRPIVDPSGERALRTEAIGSHLAKHRARIRATSRYILRTDISRFYHSVYTHAIPWAMSGKSGSKLVRKGGFANDLDKLVRDSQDGQTLGIPIGPDSSLAVAEILGCAVDREIHRRAKLVGFRFIDDYEFGFTTRSAAEAALAAIEIALAEFELALNPRKTSIEELPVALDRGWVSSLSGFRFAKLTHATRAELVRYFDLAFELKARFPNETVLSYAIA</sequence>
<proteinExistence type="predicted"/>
<dbReference type="EMBL" id="CADCTW010000027">
    <property type="protein sequence ID" value="CAA9300982.1"/>
    <property type="molecule type" value="Genomic_DNA"/>
</dbReference>
<evidence type="ECO:0000259" key="1">
    <source>
        <dbReference type="PROSITE" id="PS50878"/>
    </source>
</evidence>
<name>A0A6J4KB46_9BACT</name>
<protein>
    <recommendedName>
        <fullName evidence="1">Reverse transcriptase domain-containing protein</fullName>
    </recommendedName>
</protein>
<dbReference type="AlphaFoldDB" id="A0A6J4KB46"/>
<gene>
    <name evidence="2" type="ORF">AVDCRST_MAG68-438</name>
</gene>
<dbReference type="CDD" id="cd01646">
    <property type="entry name" value="RT_Bac_retron_I"/>
    <property type="match status" value="1"/>
</dbReference>
<feature type="domain" description="Reverse transcriptase" evidence="1">
    <location>
        <begin position="62"/>
        <end position="301"/>
    </location>
</feature>
<reference evidence="2" key="1">
    <citation type="submission" date="2020-02" db="EMBL/GenBank/DDBJ databases">
        <authorList>
            <person name="Meier V. D."/>
        </authorList>
    </citation>
    <scope>NUCLEOTIDE SEQUENCE</scope>
    <source>
        <strain evidence="2">AVDCRST_MAG68</strain>
    </source>
</reference>